<dbReference type="GO" id="GO:0004364">
    <property type="term" value="F:glutathione transferase activity"/>
    <property type="evidence" value="ECO:0007669"/>
    <property type="project" value="TreeGrafter"/>
</dbReference>
<dbReference type="InterPro" id="IPR010987">
    <property type="entry name" value="Glutathione-S-Trfase_C-like"/>
</dbReference>
<evidence type="ECO:0000313" key="3">
    <source>
        <dbReference type="EMBL" id="KAK3772756.1"/>
    </source>
</evidence>
<keyword evidence="4" id="KW-1185">Reference proteome</keyword>
<dbReference type="InterPro" id="IPR036249">
    <property type="entry name" value="Thioredoxin-like_sf"/>
</dbReference>
<dbReference type="InterPro" id="IPR050213">
    <property type="entry name" value="GST_superfamily"/>
</dbReference>
<dbReference type="GO" id="GO:0006749">
    <property type="term" value="P:glutathione metabolic process"/>
    <property type="evidence" value="ECO:0007669"/>
    <property type="project" value="TreeGrafter"/>
</dbReference>
<name>A0AAE1DJB8_9GAST</name>
<gene>
    <name evidence="3" type="ORF">RRG08_049246</name>
</gene>
<accession>A0AAE1DJB8</accession>
<sequence length="197" mass="22074">MSGETAQKSEAEHENLAHADHIDTCAIPGPVLIFVRLRLKTDKIPYLKTLSRMAGLSSMKIHYFDEGGRAEVSRLVLVWAGKSFEDIRIPFQEWPDVKPTMPLGQVPVLDMGGQKYPQSLAIAAYLAREFDLYVVENGWKFIVGAFVTLADLIVYDLFRSELGKFTLPNAGKFPILQKLVETISDSEAIKAYNGRKQ</sequence>
<dbReference type="CDD" id="cd03039">
    <property type="entry name" value="GST_N_Sigma_like"/>
    <property type="match status" value="1"/>
</dbReference>
<dbReference type="PANTHER" id="PTHR11571:SF150">
    <property type="entry name" value="GLUTATHIONE S-TRANSFERASE"/>
    <property type="match status" value="1"/>
</dbReference>
<feature type="domain" description="GST N-terminal" evidence="1">
    <location>
        <begin position="57"/>
        <end position="134"/>
    </location>
</feature>
<dbReference type="EMBL" id="JAWDGP010003606">
    <property type="protein sequence ID" value="KAK3772756.1"/>
    <property type="molecule type" value="Genomic_DNA"/>
</dbReference>
<dbReference type="InterPro" id="IPR004046">
    <property type="entry name" value="GST_C"/>
</dbReference>
<reference evidence="3" key="1">
    <citation type="journal article" date="2023" name="G3 (Bethesda)">
        <title>A reference genome for the long-term kleptoplast-retaining sea slug Elysia crispata morphotype clarki.</title>
        <authorList>
            <person name="Eastman K.E."/>
            <person name="Pendleton A.L."/>
            <person name="Shaikh M.A."/>
            <person name="Suttiyut T."/>
            <person name="Ogas R."/>
            <person name="Tomko P."/>
            <person name="Gavelis G."/>
            <person name="Widhalm J.R."/>
            <person name="Wisecaver J.H."/>
        </authorList>
    </citation>
    <scope>NUCLEOTIDE SEQUENCE</scope>
    <source>
        <strain evidence="3">ECLA1</strain>
    </source>
</reference>
<dbReference type="Pfam" id="PF14497">
    <property type="entry name" value="GST_C_3"/>
    <property type="match status" value="1"/>
</dbReference>
<dbReference type="SUPFAM" id="SSF47616">
    <property type="entry name" value="GST C-terminal domain-like"/>
    <property type="match status" value="1"/>
</dbReference>
<dbReference type="PROSITE" id="PS50405">
    <property type="entry name" value="GST_CTER"/>
    <property type="match status" value="1"/>
</dbReference>
<feature type="domain" description="GST C-terminal" evidence="2">
    <location>
        <begin position="65"/>
        <end position="197"/>
    </location>
</feature>
<evidence type="ECO:0000259" key="2">
    <source>
        <dbReference type="PROSITE" id="PS50405"/>
    </source>
</evidence>
<dbReference type="Pfam" id="PF02798">
    <property type="entry name" value="GST_N"/>
    <property type="match status" value="1"/>
</dbReference>
<organism evidence="3 4">
    <name type="scientific">Elysia crispata</name>
    <name type="common">lettuce slug</name>
    <dbReference type="NCBI Taxonomy" id="231223"/>
    <lineage>
        <taxon>Eukaryota</taxon>
        <taxon>Metazoa</taxon>
        <taxon>Spiralia</taxon>
        <taxon>Lophotrochozoa</taxon>
        <taxon>Mollusca</taxon>
        <taxon>Gastropoda</taxon>
        <taxon>Heterobranchia</taxon>
        <taxon>Euthyneura</taxon>
        <taxon>Panpulmonata</taxon>
        <taxon>Sacoglossa</taxon>
        <taxon>Placobranchoidea</taxon>
        <taxon>Plakobranchidae</taxon>
        <taxon>Elysia</taxon>
    </lineage>
</organism>
<dbReference type="InterPro" id="IPR004045">
    <property type="entry name" value="Glutathione_S-Trfase_N"/>
</dbReference>
<dbReference type="PANTHER" id="PTHR11571">
    <property type="entry name" value="GLUTATHIONE S-TRANSFERASE"/>
    <property type="match status" value="1"/>
</dbReference>
<dbReference type="Proteomes" id="UP001283361">
    <property type="component" value="Unassembled WGS sequence"/>
</dbReference>
<evidence type="ECO:0000313" key="4">
    <source>
        <dbReference type="Proteomes" id="UP001283361"/>
    </source>
</evidence>
<dbReference type="Gene3D" id="1.20.1050.130">
    <property type="match status" value="1"/>
</dbReference>
<comment type="caution">
    <text evidence="3">The sequence shown here is derived from an EMBL/GenBank/DDBJ whole genome shotgun (WGS) entry which is preliminary data.</text>
</comment>
<dbReference type="AlphaFoldDB" id="A0AAE1DJB8"/>
<dbReference type="InterPro" id="IPR036282">
    <property type="entry name" value="Glutathione-S-Trfase_C_sf"/>
</dbReference>
<dbReference type="PROSITE" id="PS50404">
    <property type="entry name" value="GST_NTER"/>
    <property type="match status" value="1"/>
</dbReference>
<proteinExistence type="predicted"/>
<dbReference type="SUPFAM" id="SSF52833">
    <property type="entry name" value="Thioredoxin-like"/>
    <property type="match status" value="1"/>
</dbReference>
<evidence type="ECO:0000259" key="1">
    <source>
        <dbReference type="PROSITE" id="PS50404"/>
    </source>
</evidence>
<protein>
    <submittedName>
        <fullName evidence="3">Uncharacterized protein</fullName>
    </submittedName>
</protein>